<protein>
    <submittedName>
        <fullName evidence="3">Tripartite tricarboxylate transporter substrate binding protein</fullName>
    </submittedName>
</protein>
<comment type="similarity">
    <text evidence="1">Belongs to the UPF0065 (bug) family.</text>
</comment>
<dbReference type="SUPFAM" id="SSF53850">
    <property type="entry name" value="Periplasmic binding protein-like II"/>
    <property type="match status" value="1"/>
</dbReference>
<gene>
    <name evidence="3" type="ORF">DY367_00060</name>
</gene>
<reference evidence="3 4" key="1">
    <citation type="submission" date="2018-08" db="EMBL/GenBank/DDBJ databases">
        <title>Achromobacter xylosoxidans Genome sequencing and assembly.</title>
        <authorList>
            <person name="Wang R."/>
            <person name="Rensing C."/>
            <person name="Li Y."/>
        </authorList>
    </citation>
    <scope>NUCLEOTIDE SEQUENCE [LARGE SCALE GENOMIC DNA]</scope>
    <source>
        <strain evidence="3 4">GD003A</strain>
    </source>
</reference>
<feature type="signal peptide" evidence="2">
    <location>
        <begin position="1"/>
        <end position="27"/>
    </location>
</feature>
<dbReference type="PROSITE" id="PS51257">
    <property type="entry name" value="PROKAR_LIPOPROTEIN"/>
    <property type="match status" value="1"/>
</dbReference>
<accession>A0A424WK39</accession>
<evidence type="ECO:0000313" key="4">
    <source>
        <dbReference type="Proteomes" id="UP000285324"/>
    </source>
</evidence>
<dbReference type="RefSeq" id="WP_118931417.1">
    <property type="nucleotide sequence ID" value="NZ_CP061008.1"/>
</dbReference>
<dbReference type="PANTHER" id="PTHR42928">
    <property type="entry name" value="TRICARBOXYLATE-BINDING PROTEIN"/>
    <property type="match status" value="1"/>
</dbReference>
<evidence type="ECO:0000256" key="2">
    <source>
        <dbReference type="SAM" id="SignalP"/>
    </source>
</evidence>
<dbReference type="PANTHER" id="PTHR42928:SF5">
    <property type="entry name" value="BLR1237 PROTEIN"/>
    <property type="match status" value="1"/>
</dbReference>
<dbReference type="Gene3D" id="3.40.190.10">
    <property type="entry name" value="Periplasmic binding protein-like II"/>
    <property type="match status" value="1"/>
</dbReference>
<dbReference type="OrthoDB" id="8678477at2"/>
<dbReference type="Pfam" id="PF03401">
    <property type="entry name" value="TctC"/>
    <property type="match status" value="1"/>
</dbReference>
<name>A0A424WK39_ALCXX</name>
<dbReference type="CDD" id="cd07012">
    <property type="entry name" value="PBP2_Bug_TTT"/>
    <property type="match status" value="1"/>
</dbReference>
<comment type="caution">
    <text evidence="3">The sequence shown here is derived from an EMBL/GenBank/DDBJ whole genome shotgun (WGS) entry which is preliminary data.</text>
</comment>
<sequence>MLRTKLARCLRAAGLACGLLAACTAAAAAYPDKPLKLVVPQAAGGGTDVIGRLWADYMSRHLNVPVVVENRPGANGILASSHVAKQPADGYTVLISGISYLAFNPYMYKNLPYDPGKDFDGVSLLVNTPFLLVANPQTGIRSFKDLVEKARAAPESLNFASAGKGNSTHLVVEMLEQRLGLRPTHVPYNGAAAGLTSVMANQTQLMADVLNTAAVQAKAGKVVPLAVVGSRRAASVPDVPTLAELGIADFPLPGWYALVAPKGTPSAAIDRLNAETRRFFEDPAVKTRLQELQLEPLPSTPQAVAESVARDSAAWGPLIRQLGLNND</sequence>
<dbReference type="AlphaFoldDB" id="A0A424WK39"/>
<dbReference type="Gene3D" id="3.40.190.150">
    <property type="entry name" value="Bordetella uptake gene, domain 1"/>
    <property type="match status" value="1"/>
</dbReference>
<dbReference type="InterPro" id="IPR005064">
    <property type="entry name" value="BUG"/>
</dbReference>
<dbReference type="EMBL" id="QVXO01000001">
    <property type="protein sequence ID" value="RPJ93654.1"/>
    <property type="molecule type" value="Genomic_DNA"/>
</dbReference>
<evidence type="ECO:0000313" key="3">
    <source>
        <dbReference type="EMBL" id="RPJ93654.1"/>
    </source>
</evidence>
<dbReference type="InterPro" id="IPR042100">
    <property type="entry name" value="Bug_dom1"/>
</dbReference>
<proteinExistence type="inferred from homology"/>
<organism evidence="3 4">
    <name type="scientific">Alcaligenes xylosoxydans xylosoxydans</name>
    <name type="common">Achromobacter xylosoxidans</name>
    <dbReference type="NCBI Taxonomy" id="85698"/>
    <lineage>
        <taxon>Bacteria</taxon>
        <taxon>Pseudomonadati</taxon>
        <taxon>Pseudomonadota</taxon>
        <taxon>Betaproteobacteria</taxon>
        <taxon>Burkholderiales</taxon>
        <taxon>Alcaligenaceae</taxon>
        <taxon>Achromobacter</taxon>
    </lineage>
</organism>
<evidence type="ECO:0000256" key="1">
    <source>
        <dbReference type="ARBA" id="ARBA00006987"/>
    </source>
</evidence>
<keyword evidence="2" id="KW-0732">Signal</keyword>
<dbReference type="Proteomes" id="UP000285324">
    <property type="component" value="Unassembled WGS sequence"/>
</dbReference>
<dbReference type="PIRSF" id="PIRSF017082">
    <property type="entry name" value="YflP"/>
    <property type="match status" value="1"/>
</dbReference>
<feature type="chain" id="PRO_5019136308" evidence="2">
    <location>
        <begin position="28"/>
        <end position="327"/>
    </location>
</feature>